<sequence length="318" mass="34207">MRRRFRMPLVVGGLLVLTAPAALLPAWAQGSGPVAVPPPGAKVQALTAADQRAVARYWTPERMRRAVPISLLVGRPARSPDRPPPAAGRLDFPHTGGLWTGGGAVARTTGRVFFTFRGVDAYCSGSAVAGANRNTVITAGHCVKSQGTWHTNWVFVPGYRDGEQPYGVWTARRTFATAQWSVLEDFGHDIGAAVVNALDGRRLVDVVGGQGIAFHQPREQNMYAFGYPVQQPYTGQWLAYCSGRTFEVSPISQAMGMPCNLTRGASGGPWLLHFDESSGTGVITSVNSLGLEASGSRYVFGPYFGESARLLYERAQHS</sequence>
<dbReference type="PANTHER" id="PTHR15462:SF19">
    <property type="entry name" value="PEPTIDASE S1 DOMAIN-CONTAINING PROTEIN"/>
    <property type="match status" value="1"/>
</dbReference>
<dbReference type="InterPro" id="IPR009003">
    <property type="entry name" value="Peptidase_S1_PA"/>
</dbReference>
<dbReference type="PROSITE" id="PS00134">
    <property type="entry name" value="TRYPSIN_HIS"/>
    <property type="match status" value="1"/>
</dbReference>
<evidence type="ECO:0000313" key="4">
    <source>
        <dbReference type="Proteomes" id="UP000001918"/>
    </source>
</evidence>
<dbReference type="SUPFAM" id="SSF50494">
    <property type="entry name" value="Trypsin-like serine proteases"/>
    <property type="match status" value="1"/>
</dbReference>
<dbReference type="GO" id="GO:0006508">
    <property type="term" value="P:proteolysis"/>
    <property type="evidence" value="ECO:0007669"/>
    <property type="project" value="InterPro"/>
</dbReference>
<dbReference type="InterPro" id="IPR050966">
    <property type="entry name" value="Glutamyl_endopeptidase"/>
</dbReference>
<evidence type="ECO:0000313" key="3">
    <source>
        <dbReference type="EMBL" id="ACY98911.1"/>
    </source>
</evidence>
<evidence type="ECO:0000256" key="2">
    <source>
        <dbReference type="SAM" id="SignalP"/>
    </source>
</evidence>
<dbReference type="STRING" id="471852.Tcur_3373"/>
<dbReference type="Proteomes" id="UP000001918">
    <property type="component" value="Chromosome"/>
</dbReference>
<evidence type="ECO:0008006" key="5">
    <source>
        <dbReference type="Google" id="ProtNLM"/>
    </source>
</evidence>
<dbReference type="InterPro" id="IPR043504">
    <property type="entry name" value="Peptidase_S1_PA_chymotrypsin"/>
</dbReference>
<keyword evidence="1 2" id="KW-0732">Signal</keyword>
<dbReference type="eggNOG" id="COG3591">
    <property type="taxonomic scope" value="Bacteria"/>
</dbReference>
<dbReference type="PANTHER" id="PTHR15462">
    <property type="entry name" value="SERINE PROTEASE"/>
    <property type="match status" value="1"/>
</dbReference>
<organism evidence="3 4">
    <name type="scientific">Thermomonospora curvata (strain ATCC 19995 / DSM 43183 / JCM 3096 / KCTC 9072 / NBRC 15933 / NCIMB 10081 / Henssen B9)</name>
    <dbReference type="NCBI Taxonomy" id="471852"/>
    <lineage>
        <taxon>Bacteria</taxon>
        <taxon>Bacillati</taxon>
        <taxon>Actinomycetota</taxon>
        <taxon>Actinomycetes</taxon>
        <taxon>Streptosporangiales</taxon>
        <taxon>Thermomonosporaceae</taxon>
        <taxon>Thermomonospora</taxon>
    </lineage>
</organism>
<evidence type="ECO:0000256" key="1">
    <source>
        <dbReference type="ARBA" id="ARBA00022729"/>
    </source>
</evidence>
<keyword evidence="4" id="KW-1185">Reference proteome</keyword>
<gene>
    <name evidence="3" type="ordered locus">Tcur_3373</name>
</gene>
<dbReference type="Gene3D" id="2.40.10.10">
    <property type="entry name" value="Trypsin-like serine proteases"/>
    <property type="match status" value="2"/>
</dbReference>
<dbReference type="EMBL" id="CP001738">
    <property type="protein sequence ID" value="ACY98911.1"/>
    <property type="molecule type" value="Genomic_DNA"/>
</dbReference>
<reference evidence="3 4" key="1">
    <citation type="journal article" date="2011" name="Stand. Genomic Sci.">
        <title>Complete genome sequence of Thermomonospora curvata type strain (B9).</title>
        <authorList>
            <person name="Chertkov O."/>
            <person name="Sikorski J."/>
            <person name="Nolan M."/>
            <person name="Lapidus A."/>
            <person name="Lucas S."/>
            <person name="Del Rio T.G."/>
            <person name="Tice H."/>
            <person name="Cheng J.F."/>
            <person name="Goodwin L."/>
            <person name="Pitluck S."/>
            <person name="Liolios K."/>
            <person name="Ivanova N."/>
            <person name="Mavromatis K."/>
            <person name="Mikhailova N."/>
            <person name="Ovchinnikova G."/>
            <person name="Pati A."/>
            <person name="Chen A."/>
            <person name="Palaniappan K."/>
            <person name="Djao O.D."/>
            <person name="Land M."/>
            <person name="Hauser L."/>
            <person name="Chang Y.J."/>
            <person name="Jeffries C.D."/>
            <person name="Brettin T."/>
            <person name="Han C."/>
            <person name="Detter J.C."/>
            <person name="Rohde M."/>
            <person name="Goker M."/>
            <person name="Woyke T."/>
            <person name="Bristow J."/>
            <person name="Eisen J.A."/>
            <person name="Markowitz V."/>
            <person name="Hugenholtz P."/>
            <person name="Klenk H.P."/>
            <person name="Kyrpides N.C."/>
        </authorList>
    </citation>
    <scope>NUCLEOTIDE SEQUENCE [LARGE SCALE GENOMIC DNA]</scope>
    <source>
        <strain evidence="4">ATCC 19995 / DSM 43183 / JCM 3096 / KCTC 9072 / NBRC 15933 / NCIMB 10081 / Henssen B9</strain>
    </source>
</reference>
<dbReference type="HOGENOM" id="CLU_050832_0_0_11"/>
<accession>D1AAJ8</accession>
<feature type="chain" id="PRO_5003020656" description="Peptidase" evidence="2">
    <location>
        <begin position="29"/>
        <end position="318"/>
    </location>
</feature>
<dbReference type="KEGG" id="tcu:Tcur_3373"/>
<feature type="signal peptide" evidence="2">
    <location>
        <begin position="1"/>
        <end position="28"/>
    </location>
</feature>
<dbReference type="RefSeq" id="WP_012853695.1">
    <property type="nucleotide sequence ID" value="NC_013510.1"/>
</dbReference>
<protein>
    <recommendedName>
        <fullName evidence="5">Peptidase</fullName>
    </recommendedName>
</protein>
<proteinExistence type="predicted"/>
<dbReference type="GO" id="GO:0004252">
    <property type="term" value="F:serine-type endopeptidase activity"/>
    <property type="evidence" value="ECO:0007669"/>
    <property type="project" value="InterPro"/>
</dbReference>
<name>D1AAJ8_THECD</name>
<dbReference type="AlphaFoldDB" id="D1AAJ8"/>
<dbReference type="OrthoDB" id="5121599at2"/>
<dbReference type="InterPro" id="IPR018114">
    <property type="entry name" value="TRYPSIN_HIS"/>
</dbReference>